<gene>
    <name evidence="1" type="ORF">AQI70_23245</name>
</gene>
<organism evidence="1 2">
    <name type="scientific">Streptomyces curacoi</name>
    <dbReference type="NCBI Taxonomy" id="146536"/>
    <lineage>
        <taxon>Bacteria</taxon>
        <taxon>Bacillati</taxon>
        <taxon>Actinomycetota</taxon>
        <taxon>Actinomycetes</taxon>
        <taxon>Kitasatosporales</taxon>
        <taxon>Streptomycetaceae</taxon>
        <taxon>Streptomyces</taxon>
    </lineage>
</organism>
<protein>
    <recommendedName>
        <fullName evidence="3">ABC transporter domain-containing protein</fullName>
    </recommendedName>
</protein>
<evidence type="ECO:0008006" key="3">
    <source>
        <dbReference type="Google" id="ProtNLM"/>
    </source>
</evidence>
<name>A0A117P4M0_9ACTN</name>
<comment type="caution">
    <text evidence="1">The sequence shown here is derived from an EMBL/GenBank/DDBJ whole genome shotgun (WGS) entry which is preliminary data.</text>
</comment>
<dbReference type="GO" id="GO:0015421">
    <property type="term" value="F:ABC-type oligopeptide transporter activity"/>
    <property type="evidence" value="ECO:0007669"/>
    <property type="project" value="TreeGrafter"/>
</dbReference>
<dbReference type="InterPro" id="IPR039421">
    <property type="entry name" value="Type_1_exporter"/>
</dbReference>
<evidence type="ECO:0000313" key="2">
    <source>
        <dbReference type="Proteomes" id="UP000054024"/>
    </source>
</evidence>
<dbReference type="PANTHER" id="PTHR43394">
    <property type="entry name" value="ATP-DEPENDENT PERMEASE MDL1, MITOCHONDRIAL"/>
    <property type="match status" value="1"/>
</dbReference>
<dbReference type="Proteomes" id="UP000054024">
    <property type="component" value="Unassembled WGS sequence"/>
</dbReference>
<dbReference type="InterPro" id="IPR027417">
    <property type="entry name" value="P-loop_NTPase"/>
</dbReference>
<dbReference type="Gene3D" id="3.40.50.300">
    <property type="entry name" value="P-loop containing nucleotide triphosphate hydrolases"/>
    <property type="match status" value="1"/>
</dbReference>
<dbReference type="PANTHER" id="PTHR43394:SF1">
    <property type="entry name" value="ATP-BINDING CASSETTE SUB-FAMILY B MEMBER 10, MITOCHONDRIAL"/>
    <property type="match status" value="1"/>
</dbReference>
<accession>A0A117P4M0</accession>
<evidence type="ECO:0000313" key="1">
    <source>
        <dbReference type="EMBL" id="KUM72968.1"/>
    </source>
</evidence>
<keyword evidence="2" id="KW-1185">Reference proteome</keyword>
<dbReference type="SUPFAM" id="SSF52540">
    <property type="entry name" value="P-loop containing nucleoside triphosphate hydrolases"/>
    <property type="match status" value="1"/>
</dbReference>
<dbReference type="AlphaFoldDB" id="A0A117P4M0"/>
<dbReference type="EMBL" id="LMWJ01000016">
    <property type="protein sequence ID" value="KUM72968.1"/>
    <property type="molecule type" value="Genomic_DNA"/>
</dbReference>
<sequence>MLRAAPVLVLDEPTAGLDSVAARQVVQPLRRLVSGRTTILITHDPSLAPDADRVLVVDGGRLMEAGTHAEPVARGGAYARLAGPTPGALTEDTLVLRR</sequence>
<reference evidence="1 2" key="1">
    <citation type="submission" date="2015-10" db="EMBL/GenBank/DDBJ databases">
        <title>Draft genome sequence of Streptomyces curacoi DSM 40107, type strain for the species Streptomyces curacoi.</title>
        <authorList>
            <person name="Ruckert C."/>
            <person name="Winkler A."/>
            <person name="Kalinowski J."/>
            <person name="Kampfer P."/>
            <person name="Glaeser S."/>
        </authorList>
    </citation>
    <scope>NUCLEOTIDE SEQUENCE [LARGE SCALE GENOMIC DNA]</scope>
    <source>
        <strain evidence="1 2">DSM 40107</strain>
    </source>
</reference>
<proteinExistence type="predicted"/>
<dbReference type="STRING" id="146536.AQI70_23245"/>